<evidence type="ECO:0000256" key="12">
    <source>
        <dbReference type="ARBA" id="ARBA00034808"/>
    </source>
</evidence>
<keyword evidence="9" id="KW-0234">DNA repair</keyword>
<evidence type="ECO:0000256" key="13">
    <source>
        <dbReference type="ARBA" id="ARBA00048988"/>
    </source>
</evidence>
<dbReference type="Proteomes" id="UP001057522">
    <property type="component" value="Unassembled WGS sequence"/>
</dbReference>
<dbReference type="InterPro" id="IPR011604">
    <property type="entry name" value="PDDEXK-like_dom_sf"/>
</dbReference>
<dbReference type="InterPro" id="IPR000212">
    <property type="entry name" value="DNA_helicase_UvrD/REP"/>
</dbReference>
<evidence type="ECO:0000256" key="9">
    <source>
        <dbReference type="ARBA" id="ARBA00023204"/>
    </source>
</evidence>
<keyword evidence="17" id="KW-1185">Reference proteome</keyword>
<dbReference type="SUPFAM" id="SSF52540">
    <property type="entry name" value="P-loop containing nucleoside triphosphate hydrolases"/>
    <property type="match status" value="1"/>
</dbReference>
<reference evidence="16" key="1">
    <citation type="submission" date="2022-06" db="EMBL/GenBank/DDBJ databases">
        <title>Helicobacter colisuis sp. nov.</title>
        <authorList>
            <person name="Papic B."/>
            <person name="Gruntar I."/>
        </authorList>
    </citation>
    <scope>NUCLEOTIDE SEQUENCE</scope>
    <source>
        <strain evidence="16">11154-15</strain>
    </source>
</reference>
<evidence type="ECO:0000256" key="14">
    <source>
        <dbReference type="PROSITE-ProRule" id="PRU00560"/>
    </source>
</evidence>
<dbReference type="PANTHER" id="PTHR11070:SF67">
    <property type="entry name" value="DNA 3'-5' HELICASE"/>
    <property type="match status" value="1"/>
</dbReference>
<dbReference type="EC" id="5.6.2.4" evidence="12"/>
<dbReference type="InterPro" id="IPR014016">
    <property type="entry name" value="UvrD-like_ATP-bd"/>
</dbReference>
<proteinExistence type="predicted"/>
<comment type="catalytic activity">
    <reaction evidence="13">
        <text>ATP + H2O = ADP + phosphate + H(+)</text>
        <dbReference type="Rhea" id="RHEA:13065"/>
        <dbReference type="ChEBI" id="CHEBI:15377"/>
        <dbReference type="ChEBI" id="CHEBI:15378"/>
        <dbReference type="ChEBI" id="CHEBI:30616"/>
        <dbReference type="ChEBI" id="CHEBI:43474"/>
        <dbReference type="ChEBI" id="CHEBI:456216"/>
        <dbReference type="EC" id="5.6.2.4"/>
    </reaction>
</comment>
<accession>A0ABT0TRW1</accession>
<comment type="caution">
    <text evidence="16">The sequence shown here is derived from an EMBL/GenBank/DDBJ whole genome shotgun (WGS) entry which is preliminary data.</text>
</comment>
<keyword evidence="3" id="KW-0227">DNA damage</keyword>
<gene>
    <name evidence="16" type="ORF">NCR95_00430</name>
</gene>
<keyword evidence="6" id="KW-0269">Exonuclease</keyword>
<evidence type="ECO:0000256" key="7">
    <source>
        <dbReference type="ARBA" id="ARBA00022840"/>
    </source>
</evidence>
<dbReference type="Pfam" id="PF00580">
    <property type="entry name" value="UvrD-helicase"/>
    <property type="match status" value="2"/>
</dbReference>
<feature type="domain" description="UvrD-like helicase ATP-binding" evidence="15">
    <location>
        <begin position="1"/>
        <end position="416"/>
    </location>
</feature>
<evidence type="ECO:0000259" key="15">
    <source>
        <dbReference type="PROSITE" id="PS51198"/>
    </source>
</evidence>
<dbReference type="SUPFAM" id="SSF52980">
    <property type="entry name" value="Restriction endonuclease-like"/>
    <property type="match status" value="1"/>
</dbReference>
<protein>
    <recommendedName>
        <fullName evidence="12">DNA 3'-5' helicase</fullName>
        <ecNumber evidence="12">5.6.2.4</ecNumber>
    </recommendedName>
</protein>
<sequence length="921" mass="107112">MESALLCLNASAGSGKTYRLVSRYLELLFLGAKPSEILTLTFTKKAAKEMEERIVKSIQEIYQRKNDREYIKQLEFISINDLEGIEQKIIKIYYEFLREDLKITTIDSFFQRILKSFCWYVGVENNFEIQNEDFEAITEIFLELLSDEAFERIVLFCAQGRKSIDSVLSLCSFLDSFKEMLKKGFFVYEAQKGDKEQAMEYAYRLQREYKKSKGESESKSKISNPMDFSDFNSLLHKGKTWLTKEKITDFRGFGKIPFDERDFESLKEALLGVYLDEESQYLRNLYEIFQVYLEAKEKYYKQSNTLSFNAVTSKVYELLLQKNFDKEFLYFRLDSTISHILIDEFQDTSILQYEILKPMIDEIKSGKGVKEFLRSFFYVGDIKQSIYRFRGGNPNLFKIAADGMKQESLQKNYRSAKNLVEFVNEVFSNKIDGFVSQEANSHQEGFVRVVKNESDKEEISKCLRELLELGAKEEEIAILLFDNDWVVELAEYLETSGFKVVMDTSAKLVFHNEVRALIEFLKYLDSKNLLFCEEFFMLLGLEKEPLDRYFEILENPPAVILLQVMQSFKISSLSAKKFLEYALGFASVGELLEKVESLQADIVSSECSGIRLMTIHKSKGLEFNHVLVIDDNKARSRYNNVFFEFKENGVEIQRVFQKSNDLRKSLDKTYQKAIFKEEILKEKDLKNQLYVALTRAKNTMHIMLLSEKGRFDSLELENLQRGDLKKALQEVKEATNLPKKEEQVFFEEASCKKSLVSLGTQKKMQVIQKEVQEGKIQGIYYGVALHFVMEQKIKNNLDDSVLLEILCNKMGFLMERESLKNVIKHCKKILKNSHFIEILAKGKVKCEIPFLSNGRQKRLDLLIIGENEAFVIDYKSGAQRESYATQVLEYMQSVGEILQKPVRGFVFYTEGEGRLVEVIGE</sequence>
<keyword evidence="7 14" id="KW-0067">ATP-binding</keyword>
<name>A0ABT0TRW1_9HELI</name>
<dbReference type="InterPro" id="IPR027417">
    <property type="entry name" value="P-loop_NTPase"/>
</dbReference>
<dbReference type="Gene3D" id="3.40.50.300">
    <property type="entry name" value="P-loop containing nucleotide triphosphate hydrolases"/>
    <property type="match status" value="4"/>
</dbReference>
<dbReference type="RefSeq" id="WP_250603148.1">
    <property type="nucleotide sequence ID" value="NZ_JAMOKX010000001.1"/>
</dbReference>
<evidence type="ECO:0000256" key="10">
    <source>
        <dbReference type="ARBA" id="ARBA00023235"/>
    </source>
</evidence>
<keyword evidence="8" id="KW-0238">DNA-binding</keyword>
<keyword evidence="1" id="KW-0540">Nuclease</keyword>
<dbReference type="InterPro" id="IPR014017">
    <property type="entry name" value="DNA_helicase_UvrD-like_C"/>
</dbReference>
<evidence type="ECO:0000256" key="5">
    <source>
        <dbReference type="ARBA" id="ARBA00022806"/>
    </source>
</evidence>
<evidence type="ECO:0000256" key="8">
    <source>
        <dbReference type="ARBA" id="ARBA00023125"/>
    </source>
</evidence>
<evidence type="ECO:0000313" key="16">
    <source>
        <dbReference type="EMBL" id="MCL9818651.1"/>
    </source>
</evidence>
<evidence type="ECO:0000256" key="1">
    <source>
        <dbReference type="ARBA" id="ARBA00022722"/>
    </source>
</evidence>
<evidence type="ECO:0000256" key="3">
    <source>
        <dbReference type="ARBA" id="ARBA00022763"/>
    </source>
</evidence>
<evidence type="ECO:0000256" key="2">
    <source>
        <dbReference type="ARBA" id="ARBA00022741"/>
    </source>
</evidence>
<dbReference type="Gene3D" id="3.90.320.10">
    <property type="match status" value="1"/>
</dbReference>
<keyword evidence="10" id="KW-0413">Isomerase</keyword>
<evidence type="ECO:0000256" key="6">
    <source>
        <dbReference type="ARBA" id="ARBA00022839"/>
    </source>
</evidence>
<dbReference type="PANTHER" id="PTHR11070">
    <property type="entry name" value="UVRD / RECB / PCRA DNA HELICASE FAMILY MEMBER"/>
    <property type="match status" value="1"/>
</dbReference>
<feature type="binding site" evidence="14">
    <location>
        <begin position="10"/>
        <end position="17"/>
    </location>
    <ligand>
        <name>ATP</name>
        <dbReference type="ChEBI" id="CHEBI:30616"/>
    </ligand>
</feature>
<evidence type="ECO:0000313" key="17">
    <source>
        <dbReference type="Proteomes" id="UP001057522"/>
    </source>
</evidence>
<dbReference type="NCBIfam" id="NF010485">
    <property type="entry name" value="PRK13909.1-2"/>
    <property type="match status" value="1"/>
</dbReference>
<comment type="catalytic activity">
    <reaction evidence="11">
        <text>Couples ATP hydrolysis with the unwinding of duplex DNA by translocating in the 3'-5' direction.</text>
        <dbReference type="EC" id="5.6.2.4"/>
    </reaction>
</comment>
<dbReference type="InterPro" id="IPR011335">
    <property type="entry name" value="Restrct_endonuc-II-like"/>
</dbReference>
<evidence type="ECO:0000256" key="11">
    <source>
        <dbReference type="ARBA" id="ARBA00034617"/>
    </source>
</evidence>
<dbReference type="Pfam" id="PF13361">
    <property type="entry name" value="UvrD_C"/>
    <property type="match status" value="2"/>
</dbReference>
<organism evidence="16 17">
    <name type="scientific">Helicobacter colisuis</name>
    <dbReference type="NCBI Taxonomy" id="2949739"/>
    <lineage>
        <taxon>Bacteria</taxon>
        <taxon>Pseudomonadati</taxon>
        <taxon>Campylobacterota</taxon>
        <taxon>Epsilonproteobacteria</taxon>
        <taxon>Campylobacterales</taxon>
        <taxon>Helicobacteraceae</taxon>
        <taxon>Helicobacter</taxon>
    </lineage>
</organism>
<evidence type="ECO:0000256" key="4">
    <source>
        <dbReference type="ARBA" id="ARBA00022801"/>
    </source>
</evidence>
<keyword evidence="5 14" id="KW-0347">Helicase</keyword>
<keyword evidence="4 14" id="KW-0378">Hydrolase</keyword>
<keyword evidence="2 14" id="KW-0547">Nucleotide-binding</keyword>
<dbReference type="PROSITE" id="PS51198">
    <property type="entry name" value="UVRD_HELICASE_ATP_BIND"/>
    <property type="match status" value="1"/>
</dbReference>
<dbReference type="EMBL" id="JAMOKX010000001">
    <property type="protein sequence ID" value="MCL9818651.1"/>
    <property type="molecule type" value="Genomic_DNA"/>
</dbReference>